<evidence type="ECO:0000256" key="5">
    <source>
        <dbReference type="ARBA" id="ARBA00022692"/>
    </source>
</evidence>
<evidence type="ECO:0000256" key="1">
    <source>
        <dbReference type="ARBA" id="ARBA00004272"/>
    </source>
</evidence>
<reference evidence="13" key="1">
    <citation type="submission" date="2022-06" db="EMBL/GenBank/DDBJ databases">
        <authorList>
            <person name="Berger JAMES D."/>
            <person name="Berger JAMES D."/>
        </authorList>
    </citation>
    <scope>NUCLEOTIDE SEQUENCE [LARGE SCALE GENOMIC DNA]</scope>
</reference>
<sequence length="352" mass="41659">MTEIFHYPEEKVFKAFIWSKSFVFYAITVIFLFLAPIIILCNVKYIWIDFKYIPVNMGPCSPEISQSFVWIYTADDQNQINSNLWSGMDVKRNTLRSEFISVEDNQFLSGSLNYFSHEDPVPWPSKNVGKLNYKAIEMSIDIFNVTSLKIIGKRLFIPITCGLRQNNNEFSLNVTGLIWSEFISQTSITDLFIHSELTIKQTQSIKLHGMDPIEKEYYMRPVMNMNTVRYNSIISNLNNALYDVMDRNLTIHLGKTQYFMSTSEADAQSSESFHITLVINLPEQELLFETPFIHKLKWAYIFYIGIWIIFYWPIQWLQRWVFEKRQLMIYDNLVEFKQPPAHVYLNQLKNEW</sequence>
<protein>
    <recommendedName>
        <fullName evidence="3">Transmembrane protein 231</fullName>
    </recommendedName>
</protein>
<evidence type="ECO:0000256" key="12">
    <source>
        <dbReference type="SAM" id="Phobius"/>
    </source>
</evidence>
<organism evidence="13 14">
    <name type="scientific">Schistosoma rodhaini</name>
    <dbReference type="NCBI Taxonomy" id="6188"/>
    <lineage>
        <taxon>Eukaryota</taxon>
        <taxon>Metazoa</taxon>
        <taxon>Spiralia</taxon>
        <taxon>Lophotrochozoa</taxon>
        <taxon>Platyhelminthes</taxon>
        <taxon>Trematoda</taxon>
        <taxon>Digenea</taxon>
        <taxon>Strigeidida</taxon>
        <taxon>Schistosomatoidea</taxon>
        <taxon>Schistosomatidae</taxon>
        <taxon>Schistosoma</taxon>
    </lineage>
</organism>
<dbReference type="GO" id="GO:0060170">
    <property type="term" value="C:ciliary membrane"/>
    <property type="evidence" value="ECO:0007669"/>
    <property type="project" value="UniProtKB-SubCell"/>
</dbReference>
<feature type="transmembrane region" description="Helical" evidence="12">
    <location>
        <begin position="22"/>
        <end position="47"/>
    </location>
</feature>
<dbReference type="PANTHER" id="PTHR14605">
    <property type="entry name" value="CHST5 PROTEIN"/>
    <property type="match status" value="1"/>
</dbReference>
<evidence type="ECO:0000256" key="4">
    <source>
        <dbReference type="ARBA" id="ARBA00022475"/>
    </source>
</evidence>
<evidence type="ECO:0000256" key="9">
    <source>
        <dbReference type="ARBA" id="ARBA00023180"/>
    </source>
</evidence>
<evidence type="ECO:0000313" key="13">
    <source>
        <dbReference type="Proteomes" id="UP000050792"/>
    </source>
</evidence>
<dbReference type="WBParaSite" id="SRDH1_87770.2">
    <property type="protein sequence ID" value="SRDH1_87770.2"/>
    <property type="gene ID" value="SRDH1_87770"/>
</dbReference>
<dbReference type="Proteomes" id="UP000050792">
    <property type="component" value="Unassembled WGS sequence"/>
</dbReference>
<evidence type="ECO:0000256" key="10">
    <source>
        <dbReference type="ARBA" id="ARBA00023273"/>
    </source>
</evidence>
<comment type="function">
    <text evidence="11">Transmembrane component of the tectonic-like complex, a complex localized at the transition zone of primary cilia and acting as a barrier that prevents diffusion of transmembrane proteins between the cilia and plasma membranes. Required for ciliogenesis and sonic hedgehog/SHH signaling.</text>
</comment>
<keyword evidence="6 12" id="KW-1133">Transmembrane helix</keyword>
<keyword evidence="13" id="KW-1185">Reference proteome</keyword>
<dbReference type="Pfam" id="PF10149">
    <property type="entry name" value="TM231"/>
    <property type="match status" value="1"/>
</dbReference>
<comment type="similarity">
    <text evidence="2">Belongs to the TMEM231 family.</text>
</comment>
<feature type="transmembrane region" description="Helical" evidence="12">
    <location>
        <begin position="298"/>
        <end position="314"/>
    </location>
</feature>
<dbReference type="GO" id="GO:0035869">
    <property type="term" value="C:ciliary transition zone"/>
    <property type="evidence" value="ECO:0007669"/>
    <property type="project" value="TreeGrafter"/>
</dbReference>
<evidence type="ECO:0000256" key="8">
    <source>
        <dbReference type="ARBA" id="ARBA00023136"/>
    </source>
</evidence>
<dbReference type="GO" id="GO:0032880">
    <property type="term" value="P:regulation of protein localization"/>
    <property type="evidence" value="ECO:0007669"/>
    <property type="project" value="TreeGrafter"/>
</dbReference>
<evidence type="ECO:0000256" key="3">
    <source>
        <dbReference type="ARBA" id="ARBA00015087"/>
    </source>
</evidence>
<dbReference type="AlphaFoldDB" id="A0AA85GFA2"/>
<name>A0AA85GFA2_9TREM</name>
<evidence type="ECO:0000313" key="14">
    <source>
        <dbReference type="WBParaSite" id="SRDH1_87770.2"/>
    </source>
</evidence>
<evidence type="ECO:0000256" key="7">
    <source>
        <dbReference type="ARBA" id="ARBA00023069"/>
    </source>
</evidence>
<evidence type="ECO:0000256" key="11">
    <source>
        <dbReference type="ARBA" id="ARBA00024803"/>
    </source>
</evidence>
<evidence type="ECO:0000256" key="6">
    <source>
        <dbReference type="ARBA" id="ARBA00022989"/>
    </source>
</evidence>
<keyword evidence="9" id="KW-0325">Glycoprotein</keyword>
<keyword evidence="5 12" id="KW-0812">Transmembrane</keyword>
<comment type="subcellular location">
    <subcellularLocation>
        <location evidence="1">Cell projection</location>
        <location evidence="1">Cilium membrane</location>
        <topology evidence="1">Multi-pass membrane protein</topology>
    </subcellularLocation>
</comment>
<reference evidence="14" key="2">
    <citation type="submission" date="2023-11" db="UniProtKB">
        <authorList>
            <consortium name="WormBaseParasite"/>
        </authorList>
    </citation>
    <scope>IDENTIFICATION</scope>
</reference>
<accession>A0AA85GFA2</accession>
<dbReference type="GO" id="GO:0060271">
    <property type="term" value="P:cilium assembly"/>
    <property type="evidence" value="ECO:0007669"/>
    <property type="project" value="TreeGrafter"/>
</dbReference>
<evidence type="ECO:0000256" key="2">
    <source>
        <dbReference type="ARBA" id="ARBA00009082"/>
    </source>
</evidence>
<dbReference type="PANTHER" id="PTHR14605:SF1">
    <property type="entry name" value="TRANSMEMBRANE PROTEIN 231"/>
    <property type="match status" value="1"/>
</dbReference>
<proteinExistence type="inferred from homology"/>
<dbReference type="InterPro" id="IPR019306">
    <property type="entry name" value="TMEM231"/>
</dbReference>
<keyword evidence="10" id="KW-0966">Cell projection</keyword>
<keyword evidence="8 12" id="KW-0472">Membrane</keyword>
<keyword evidence="7" id="KW-0969">Cilium</keyword>
<keyword evidence="4" id="KW-1003">Cell membrane</keyword>